<protein>
    <submittedName>
        <fullName evidence="1">Putative polyprotein</fullName>
    </submittedName>
</protein>
<accession>F0WYI1</accession>
<dbReference type="AlphaFoldDB" id="F0WYI1"/>
<proteinExistence type="predicted"/>
<sequence length="177" mass="20257">MSPNSRNAVDELLGDNNYFTWEFNARMKQMKKGLLNHIDESESISEDRTALAIWKVNDLKALASLQAMVRGSKELAKTPRIHNGKWWKYYGTLLKFDELCLSIQACGDVMSMDEQLIILLGSLSDEYDPIIRIIENVQGIDLFQAKEMLHREHALLVKKETGEIALKAIKQSERFDA</sequence>
<evidence type="ECO:0000313" key="1">
    <source>
        <dbReference type="EMBL" id="CCA26538.1"/>
    </source>
</evidence>
<organism evidence="1">
    <name type="scientific">Albugo laibachii Nc14</name>
    <dbReference type="NCBI Taxonomy" id="890382"/>
    <lineage>
        <taxon>Eukaryota</taxon>
        <taxon>Sar</taxon>
        <taxon>Stramenopiles</taxon>
        <taxon>Oomycota</taxon>
        <taxon>Peronosporomycetes</taxon>
        <taxon>Albuginales</taxon>
        <taxon>Albuginaceae</taxon>
        <taxon>Albugo</taxon>
    </lineage>
</organism>
<dbReference type="EMBL" id="FR824428">
    <property type="protein sequence ID" value="CCA26538.1"/>
    <property type="molecule type" value="Genomic_DNA"/>
</dbReference>
<reference evidence="1" key="1">
    <citation type="journal article" date="2011" name="PLoS Biol.">
        <title>Gene gain and loss during evolution of obligate parasitism in the white rust pathogen of Arabidopsis thaliana.</title>
        <authorList>
            <person name="Kemen E."/>
            <person name="Gardiner A."/>
            <person name="Schultz-Larsen T."/>
            <person name="Kemen A.C."/>
            <person name="Balmuth A.L."/>
            <person name="Robert-Seilaniantz A."/>
            <person name="Bailey K."/>
            <person name="Holub E."/>
            <person name="Studholme D.J."/>
            <person name="Maclean D."/>
            <person name="Jones J.D."/>
        </authorList>
    </citation>
    <scope>NUCLEOTIDE SEQUENCE</scope>
</reference>
<dbReference type="HOGENOM" id="CLU_057967_0_1_1"/>
<name>F0WYI1_9STRA</name>
<gene>
    <name evidence="1" type="primary">AlNc14C384G11243</name>
    <name evidence="1" type="ORF">ALNC14_126820</name>
</gene>
<reference evidence="1" key="2">
    <citation type="submission" date="2011-02" db="EMBL/GenBank/DDBJ databases">
        <authorList>
            <person name="MacLean D."/>
        </authorList>
    </citation>
    <scope>NUCLEOTIDE SEQUENCE</scope>
</reference>